<evidence type="ECO:0000256" key="1">
    <source>
        <dbReference type="ARBA" id="ARBA00004123"/>
    </source>
</evidence>
<feature type="chain" id="PRO_5045868066" description="CRC domain-containing protein" evidence="6">
    <location>
        <begin position="23"/>
        <end position="304"/>
    </location>
</feature>
<dbReference type="InterPro" id="IPR005172">
    <property type="entry name" value="CRC"/>
</dbReference>
<dbReference type="PANTHER" id="PTHR46159:SF13">
    <property type="entry name" value="CRC DOMAIN-CONTAINING PROTEIN TSO1"/>
    <property type="match status" value="1"/>
</dbReference>
<protein>
    <recommendedName>
        <fullName evidence="7">CRC domain-containing protein</fullName>
    </recommendedName>
</protein>
<dbReference type="InterPro" id="IPR033467">
    <property type="entry name" value="Tesmin/TSO1-like_CXC"/>
</dbReference>
<keyword evidence="3" id="KW-0217">Developmental protein</keyword>
<reference evidence="8 9" key="1">
    <citation type="submission" date="2021-05" db="EMBL/GenBank/DDBJ databases">
        <title>Genome Assembly of Synthetic Allotetraploid Brassica napus Reveals Homoeologous Exchanges between Subgenomes.</title>
        <authorList>
            <person name="Davis J.T."/>
        </authorList>
    </citation>
    <scope>NUCLEOTIDE SEQUENCE [LARGE SCALE GENOMIC DNA]</scope>
    <source>
        <strain evidence="9">cv. Da-Ae</strain>
        <tissue evidence="8">Seedling</tissue>
    </source>
</reference>
<dbReference type="PANTHER" id="PTHR46159">
    <property type="entry name" value="PROTEIN TESMIN/TSO1-LIKE CXC 2"/>
    <property type="match status" value="1"/>
</dbReference>
<evidence type="ECO:0000256" key="4">
    <source>
        <dbReference type="ARBA" id="ARBA00023242"/>
    </source>
</evidence>
<accession>A0ABQ8BGI1</accession>
<proteinExistence type="inferred from homology"/>
<dbReference type="Pfam" id="PF03638">
    <property type="entry name" value="TCR"/>
    <property type="match status" value="2"/>
</dbReference>
<evidence type="ECO:0000259" key="7">
    <source>
        <dbReference type="PROSITE" id="PS51634"/>
    </source>
</evidence>
<evidence type="ECO:0000256" key="5">
    <source>
        <dbReference type="SAM" id="MobiDB-lite"/>
    </source>
</evidence>
<keyword evidence="4" id="KW-0539">Nucleus</keyword>
<organism evidence="8 9">
    <name type="scientific">Brassica napus</name>
    <name type="common">Rape</name>
    <dbReference type="NCBI Taxonomy" id="3708"/>
    <lineage>
        <taxon>Eukaryota</taxon>
        <taxon>Viridiplantae</taxon>
        <taxon>Streptophyta</taxon>
        <taxon>Embryophyta</taxon>
        <taxon>Tracheophyta</taxon>
        <taxon>Spermatophyta</taxon>
        <taxon>Magnoliopsida</taxon>
        <taxon>eudicotyledons</taxon>
        <taxon>Gunneridae</taxon>
        <taxon>Pentapetalae</taxon>
        <taxon>rosids</taxon>
        <taxon>malvids</taxon>
        <taxon>Brassicales</taxon>
        <taxon>Brassicaceae</taxon>
        <taxon>Brassiceae</taxon>
        <taxon>Brassica</taxon>
    </lineage>
</organism>
<evidence type="ECO:0000313" key="8">
    <source>
        <dbReference type="EMBL" id="KAH0903935.1"/>
    </source>
</evidence>
<dbReference type="PROSITE" id="PS51634">
    <property type="entry name" value="CRC"/>
    <property type="match status" value="1"/>
</dbReference>
<dbReference type="InterPro" id="IPR044522">
    <property type="entry name" value="TSO1-like"/>
</dbReference>
<evidence type="ECO:0000313" key="9">
    <source>
        <dbReference type="Proteomes" id="UP000824890"/>
    </source>
</evidence>
<evidence type="ECO:0000256" key="6">
    <source>
        <dbReference type="SAM" id="SignalP"/>
    </source>
</evidence>
<gene>
    <name evidence="8" type="ORF">HID58_043438</name>
</gene>
<name>A0ABQ8BGI1_BRANA</name>
<comment type="caution">
    <text evidence="8">The sequence shown here is derived from an EMBL/GenBank/DDBJ whole genome shotgun (WGS) entry which is preliminary data.</text>
</comment>
<feature type="region of interest" description="Disordered" evidence="5">
    <location>
        <begin position="145"/>
        <end position="216"/>
    </location>
</feature>
<evidence type="ECO:0000256" key="2">
    <source>
        <dbReference type="ARBA" id="ARBA00007267"/>
    </source>
</evidence>
<keyword evidence="9" id="KW-1185">Reference proteome</keyword>
<dbReference type="EMBL" id="JAGKQM010000011">
    <property type="protein sequence ID" value="KAH0903935.1"/>
    <property type="molecule type" value="Genomic_DNA"/>
</dbReference>
<sequence>MSTNLGCVHISFLSASYCECFAAGVYCIEPCSCIDCFNKPIHEDTVLATRKQIESRNPLAFAPKVIRISDSIMDTSDDASKTRASARHKRGCNCKKSNCLKKYCECFQSGVGCSINCRCEGSYLHAIMERRLEEDHETYEKRTTKIQENKQVKQNPSSDQPSTPLPPYRHLVDHQPSLSKNRLPPTQFFLGVGSSSFRKPESYSTQSRNETKPLETVTEEKTEIMYEILSNNPITTIKAISPNSKRVFPPKLGSSESGSILVKRSNCRKLILWSIPAFPSLKPKSVKKKPFYQPTVCIFVMGST</sequence>
<feature type="compositionally biased region" description="Polar residues" evidence="5">
    <location>
        <begin position="152"/>
        <end position="162"/>
    </location>
</feature>
<keyword evidence="6" id="KW-0732">Signal</keyword>
<evidence type="ECO:0000256" key="3">
    <source>
        <dbReference type="ARBA" id="ARBA00022473"/>
    </source>
</evidence>
<feature type="signal peptide" evidence="6">
    <location>
        <begin position="1"/>
        <end position="22"/>
    </location>
</feature>
<feature type="domain" description="CRC" evidence="7">
    <location>
        <begin position="1"/>
        <end position="127"/>
    </location>
</feature>
<feature type="compositionally biased region" description="Polar residues" evidence="5">
    <location>
        <begin position="193"/>
        <end position="208"/>
    </location>
</feature>
<dbReference type="Proteomes" id="UP000824890">
    <property type="component" value="Unassembled WGS sequence"/>
</dbReference>
<dbReference type="SMART" id="SM01114">
    <property type="entry name" value="CXC"/>
    <property type="match status" value="2"/>
</dbReference>
<comment type="subcellular location">
    <subcellularLocation>
        <location evidence="1">Nucleus</location>
    </subcellularLocation>
</comment>
<comment type="similarity">
    <text evidence="2">Belongs to the lin-54 family.</text>
</comment>